<evidence type="ECO:0000313" key="3">
    <source>
        <dbReference type="Proteomes" id="UP000625780"/>
    </source>
</evidence>
<feature type="coiled-coil region" evidence="1">
    <location>
        <begin position="87"/>
        <end position="122"/>
    </location>
</feature>
<keyword evidence="3" id="KW-1185">Reference proteome</keyword>
<protein>
    <recommendedName>
        <fullName evidence="4">XRE family transcriptional regulator</fullName>
    </recommendedName>
</protein>
<name>A0ABQ1QPX7_9FLAO</name>
<comment type="caution">
    <text evidence="2">The sequence shown here is derived from an EMBL/GenBank/DDBJ whole genome shotgun (WGS) entry which is preliminary data.</text>
</comment>
<organism evidence="2 3">
    <name type="scientific">Muriicola marianensis</name>
    <dbReference type="NCBI Taxonomy" id="1324801"/>
    <lineage>
        <taxon>Bacteria</taxon>
        <taxon>Pseudomonadati</taxon>
        <taxon>Bacteroidota</taxon>
        <taxon>Flavobacteriia</taxon>
        <taxon>Flavobacteriales</taxon>
        <taxon>Flavobacteriaceae</taxon>
        <taxon>Muriicola</taxon>
    </lineage>
</organism>
<dbReference type="EMBL" id="BMFH01000001">
    <property type="protein sequence ID" value="GGD38438.1"/>
    <property type="molecule type" value="Genomic_DNA"/>
</dbReference>
<proteinExistence type="predicted"/>
<evidence type="ECO:0000313" key="2">
    <source>
        <dbReference type="EMBL" id="GGD38438.1"/>
    </source>
</evidence>
<evidence type="ECO:0008006" key="4">
    <source>
        <dbReference type="Google" id="ProtNLM"/>
    </source>
</evidence>
<accession>A0ABQ1QPX7</accession>
<gene>
    <name evidence="2" type="ORF">GCM10011361_01970</name>
</gene>
<dbReference type="RefSeq" id="WP_188368843.1">
    <property type="nucleotide sequence ID" value="NZ_BMFH01000001.1"/>
</dbReference>
<reference evidence="3" key="1">
    <citation type="journal article" date="2019" name="Int. J. Syst. Evol. Microbiol.">
        <title>The Global Catalogue of Microorganisms (GCM) 10K type strain sequencing project: providing services to taxonomists for standard genome sequencing and annotation.</title>
        <authorList>
            <consortium name="The Broad Institute Genomics Platform"/>
            <consortium name="The Broad Institute Genome Sequencing Center for Infectious Disease"/>
            <person name="Wu L."/>
            <person name="Ma J."/>
        </authorList>
    </citation>
    <scope>NUCLEOTIDE SEQUENCE [LARGE SCALE GENOMIC DNA]</scope>
    <source>
        <strain evidence="3">CGMCC 1.12606</strain>
    </source>
</reference>
<sequence>MLKTIDRLMQFIQHAGLSARQFDLSIGASNGYTLRMKKNRASIGSDVIENILKIYPQLNVVWLLTGEGTMLKEDKTSVPLGYDQLPREKQQEIEELIEKKIREKQREELERLMEEVRSELRK</sequence>
<keyword evidence="1" id="KW-0175">Coiled coil</keyword>
<evidence type="ECO:0000256" key="1">
    <source>
        <dbReference type="SAM" id="Coils"/>
    </source>
</evidence>
<dbReference type="Proteomes" id="UP000625780">
    <property type="component" value="Unassembled WGS sequence"/>
</dbReference>